<dbReference type="InterPro" id="IPR010869">
    <property type="entry name" value="DUF1501"/>
</dbReference>
<name>A0A382L2C5_9ZZZZ</name>
<gene>
    <name evidence="1" type="ORF">METZ01_LOCUS282807</name>
</gene>
<proteinExistence type="predicted"/>
<dbReference type="SUPFAM" id="SSF53649">
    <property type="entry name" value="Alkaline phosphatase-like"/>
    <property type="match status" value="1"/>
</dbReference>
<evidence type="ECO:0000313" key="1">
    <source>
        <dbReference type="EMBL" id="SVC29953.1"/>
    </source>
</evidence>
<accession>A0A382L2C5</accession>
<dbReference type="PANTHER" id="PTHR43737:SF1">
    <property type="entry name" value="DUF1501 DOMAIN-CONTAINING PROTEIN"/>
    <property type="match status" value="1"/>
</dbReference>
<protein>
    <recommendedName>
        <fullName evidence="2">DUF1501 domain-containing protein</fullName>
    </recommendedName>
</protein>
<evidence type="ECO:0008006" key="2">
    <source>
        <dbReference type="Google" id="ProtNLM"/>
    </source>
</evidence>
<dbReference type="Pfam" id="PF07394">
    <property type="entry name" value="DUF1501"/>
    <property type="match status" value="1"/>
</dbReference>
<dbReference type="InterPro" id="IPR017850">
    <property type="entry name" value="Alkaline_phosphatase_core_sf"/>
</dbReference>
<dbReference type="AlphaFoldDB" id="A0A382L2C5"/>
<dbReference type="Gene3D" id="3.40.720.10">
    <property type="entry name" value="Alkaline Phosphatase, subunit A"/>
    <property type="match status" value="1"/>
</dbReference>
<organism evidence="1">
    <name type="scientific">marine metagenome</name>
    <dbReference type="NCBI Taxonomy" id="408172"/>
    <lineage>
        <taxon>unclassified sequences</taxon>
        <taxon>metagenomes</taxon>
        <taxon>ecological metagenomes</taxon>
    </lineage>
</organism>
<dbReference type="EMBL" id="UINC01083847">
    <property type="protein sequence ID" value="SVC29953.1"/>
    <property type="molecule type" value="Genomic_DNA"/>
</dbReference>
<reference evidence="1" key="1">
    <citation type="submission" date="2018-05" db="EMBL/GenBank/DDBJ databases">
        <authorList>
            <person name="Lanie J.A."/>
            <person name="Ng W.-L."/>
            <person name="Kazmierczak K.M."/>
            <person name="Andrzejewski T.M."/>
            <person name="Davidsen T.M."/>
            <person name="Wayne K.J."/>
            <person name="Tettelin H."/>
            <person name="Glass J.I."/>
            <person name="Rusch D."/>
            <person name="Podicherti R."/>
            <person name="Tsui H.-C.T."/>
            <person name="Winkler M.E."/>
        </authorList>
    </citation>
    <scope>NUCLEOTIDE SEQUENCE</scope>
</reference>
<dbReference type="PANTHER" id="PTHR43737">
    <property type="entry name" value="BLL7424 PROTEIN"/>
    <property type="match status" value="1"/>
</dbReference>
<sequence length="258" mass="28552">MDEFSLREEIPVARMKRRATLLETINASMPELEKVADSYALNEYYEKAYDLILSERARNAFDLTQETDAMRDRYGRHTFGQSVLLARRLIEAGTRFVQVNWPSVANGDPNTTAWDTHAANFGPLRNLHCPKLDSAVSSLLDDLDQRGLLDETLILAIGEFGRSPRLGVSTSGNSNSPDGRDHWPYCYTGLIAGAGIQGGQVYGKSDATGSTPLEDPVHPRDILATVYHTLGINPKTEVLNHLDQPRELVNGEPVLGLF</sequence>